<comment type="cofactor">
    <cofactor evidence="2">
        <name>Zn(2+)</name>
        <dbReference type="ChEBI" id="CHEBI:29105"/>
    </cofactor>
    <text evidence="2">Binds 1 zinc ion per subunit.</text>
</comment>
<sequence>MIVFIVLIIYLCSWMIKKPDDKSVDVIVVKKDLTDYKAMGKSAGTKSEYTIDLKMDEAGNITVQANINITNTSEEDWSEVQLYFIPNMFTKESSPLLEKPATVEIDSVKLNDVSVKHSLIGDTLAIPLNEPILPNGQTDVEVEYRFTMPEKGWRFTTYKNNYYLAQWYPMVPTYRNGWNKEEYIPNAGETYHTTHSNFKLNYEIPDNFTFVSSYQNDTFPSKNKDSIYIENVKEVFIGILKEPIVSSMQVRNTEIRVFGFESKTEARNVALLAEKALTYFQKNLGPYPYKQLDIIVNDTGEYQGMEYPGVVTVSSPLVQLNRTVVHEIAHQWFYGIINNDPYYDAWLDEGITTFATALFQSKEEGNELKLSLLANMEPYHSNLPLNQYPSDTRSYYIYYQSAYRLWEIFKQHGGVEQAELFLQDYYSLYKFKEVDTKEFVSFLKFELDLQDDSLLKNWLTLEESTQ</sequence>
<feature type="active site" description="Proton donor" evidence="1">
    <location>
        <position position="398"/>
    </location>
</feature>
<feature type="binding site" evidence="2">
    <location>
        <position position="349"/>
    </location>
    <ligand>
        <name>Zn(2+)</name>
        <dbReference type="ChEBI" id="CHEBI:29105"/>
        <note>catalytic</note>
    </ligand>
</feature>
<proteinExistence type="predicted"/>
<accession>A0A433Y843</accession>
<dbReference type="Proteomes" id="UP000279446">
    <property type="component" value="Unassembled WGS sequence"/>
</dbReference>
<feature type="domain" description="Peptidase M1 membrane alanine aminopeptidase" evidence="3">
    <location>
        <begin position="274"/>
        <end position="458"/>
    </location>
</feature>
<dbReference type="CDD" id="cd09604">
    <property type="entry name" value="M1_APN_like"/>
    <property type="match status" value="1"/>
</dbReference>
<dbReference type="Gene3D" id="1.10.390.10">
    <property type="entry name" value="Neutral Protease Domain 2"/>
    <property type="match status" value="1"/>
</dbReference>
<feature type="active site" description="Proton acceptor" evidence="1">
    <location>
        <position position="327"/>
    </location>
</feature>
<dbReference type="InterPro" id="IPR027268">
    <property type="entry name" value="Peptidase_M4/M1_CTD_sf"/>
</dbReference>
<dbReference type="AlphaFoldDB" id="A0A433Y843"/>
<dbReference type="GO" id="GO:0008270">
    <property type="term" value="F:zinc ion binding"/>
    <property type="evidence" value="ECO:0007669"/>
    <property type="project" value="InterPro"/>
</dbReference>
<evidence type="ECO:0000256" key="1">
    <source>
        <dbReference type="PIRSR" id="PIRSR634015-1"/>
    </source>
</evidence>
<keyword evidence="2" id="KW-0479">Metal-binding</keyword>
<protein>
    <submittedName>
        <fullName evidence="4">M1 family peptidase</fullName>
    </submittedName>
</protein>
<dbReference type="RefSeq" id="WP_127192823.1">
    <property type="nucleotide sequence ID" value="NZ_RZNY01000011.1"/>
</dbReference>
<reference evidence="4 5" key="1">
    <citation type="submission" date="2018-12" db="EMBL/GenBank/DDBJ databases">
        <authorList>
            <person name="Sun L."/>
            <person name="Chen Z."/>
        </authorList>
    </citation>
    <scope>NUCLEOTIDE SEQUENCE [LARGE SCALE GENOMIC DNA]</scope>
    <source>
        <strain evidence="4 5">DSM 15890</strain>
    </source>
</reference>
<dbReference type="InterPro" id="IPR014782">
    <property type="entry name" value="Peptidase_M1_dom"/>
</dbReference>
<evidence type="ECO:0000256" key="2">
    <source>
        <dbReference type="PIRSR" id="PIRSR634015-3"/>
    </source>
</evidence>
<dbReference type="OrthoDB" id="3268975at2"/>
<keyword evidence="5" id="KW-1185">Reference proteome</keyword>
<organism evidence="4 5">
    <name type="scientific">Paenibacillus anaericanus</name>
    <dbReference type="NCBI Taxonomy" id="170367"/>
    <lineage>
        <taxon>Bacteria</taxon>
        <taxon>Bacillati</taxon>
        <taxon>Bacillota</taxon>
        <taxon>Bacilli</taxon>
        <taxon>Bacillales</taxon>
        <taxon>Paenibacillaceae</taxon>
        <taxon>Paenibacillus</taxon>
    </lineage>
</organism>
<dbReference type="PANTHER" id="PTHR45726">
    <property type="entry name" value="LEUKOTRIENE A-4 HYDROLASE"/>
    <property type="match status" value="1"/>
</dbReference>
<dbReference type="EMBL" id="RZNY01000011">
    <property type="protein sequence ID" value="RUT45548.1"/>
    <property type="molecule type" value="Genomic_DNA"/>
</dbReference>
<comment type="caution">
    <text evidence="4">The sequence shown here is derived from an EMBL/GenBank/DDBJ whole genome shotgun (WGS) entry which is preliminary data.</text>
</comment>
<gene>
    <name evidence="4" type="ORF">EJP82_14750</name>
</gene>
<dbReference type="InterPro" id="IPR034015">
    <property type="entry name" value="M1_LTA4H"/>
</dbReference>
<dbReference type="GO" id="GO:0008237">
    <property type="term" value="F:metallopeptidase activity"/>
    <property type="evidence" value="ECO:0007669"/>
    <property type="project" value="InterPro"/>
</dbReference>
<dbReference type="Pfam" id="PF01433">
    <property type="entry name" value="Peptidase_M1"/>
    <property type="match status" value="1"/>
</dbReference>
<dbReference type="SUPFAM" id="SSF55486">
    <property type="entry name" value="Metalloproteases ('zincins'), catalytic domain"/>
    <property type="match status" value="1"/>
</dbReference>
<name>A0A433Y843_9BACL</name>
<dbReference type="PANTHER" id="PTHR45726:SF3">
    <property type="entry name" value="LEUKOTRIENE A-4 HYDROLASE"/>
    <property type="match status" value="1"/>
</dbReference>
<evidence type="ECO:0000313" key="5">
    <source>
        <dbReference type="Proteomes" id="UP000279446"/>
    </source>
</evidence>
<feature type="binding site" evidence="2">
    <location>
        <position position="326"/>
    </location>
    <ligand>
        <name>Zn(2+)</name>
        <dbReference type="ChEBI" id="CHEBI:29105"/>
        <note>catalytic</note>
    </ligand>
</feature>
<keyword evidence="2" id="KW-0862">Zinc</keyword>
<evidence type="ECO:0000259" key="3">
    <source>
        <dbReference type="Pfam" id="PF01433"/>
    </source>
</evidence>
<evidence type="ECO:0000313" key="4">
    <source>
        <dbReference type="EMBL" id="RUT45548.1"/>
    </source>
</evidence>
<feature type="binding site" evidence="2">
    <location>
        <position position="330"/>
    </location>
    <ligand>
        <name>Zn(2+)</name>
        <dbReference type="ChEBI" id="CHEBI:29105"/>
        <note>catalytic</note>
    </ligand>
</feature>